<dbReference type="PIRSF" id="PIRSF028304">
    <property type="entry name" value="UCP028304"/>
    <property type="match status" value="1"/>
</dbReference>
<dbReference type="RefSeq" id="WP_085784057.1">
    <property type="nucleotide sequence ID" value="NZ_CP008743.1"/>
</dbReference>
<dbReference type="EMBL" id="CP008743">
    <property type="protein sequence ID" value="ARN84611.1"/>
    <property type="molecule type" value="Genomic_DNA"/>
</dbReference>
<organism evidence="1 2">
    <name type="scientific">Candidatus Nucleicultrix amoebiphila FS5</name>
    <dbReference type="NCBI Taxonomy" id="1414854"/>
    <lineage>
        <taxon>Bacteria</taxon>
        <taxon>Pseudomonadati</taxon>
        <taxon>Pseudomonadota</taxon>
        <taxon>Alphaproteobacteria</taxon>
        <taxon>Holosporales</taxon>
        <taxon>Candidatus Nucleicultricaceae</taxon>
        <taxon>Candidatus Nucleicultrix</taxon>
    </lineage>
</organism>
<keyword evidence="2" id="KW-1185">Reference proteome</keyword>
<dbReference type="PANTHER" id="PTHR35370">
    <property type="entry name" value="CYTOPLASMIC PROTEIN-RELATED-RELATED"/>
    <property type="match status" value="1"/>
</dbReference>
<dbReference type="AlphaFoldDB" id="A0A1W6N4B3"/>
<protein>
    <recommendedName>
        <fullName evidence="3">Type VI secretion system protein ImpG</fullName>
    </recommendedName>
</protein>
<dbReference type="STRING" id="1414854.GQ61_03980"/>
<dbReference type="Proteomes" id="UP000237351">
    <property type="component" value="Chromosome"/>
</dbReference>
<dbReference type="PANTHER" id="PTHR35370:SF1">
    <property type="entry name" value="TYPE VI SECRETION SYSTEM COMPONENT TSSF1"/>
    <property type="match status" value="1"/>
</dbReference>
<accession>A0A1W6N4B3</accession>
<proteinExistence type="predicted"/>
<gene>
    <name evidence="1" type="ORF">GQ61_03980</name>
</gene>
<evidence type="ECO:0000313" key="1">
    <source>
        <dbReference type="EMBL" id="ARN84611.1"/>
    </source>
</evidence>
<dbReference type="KEGG" id="naf:GQ61_03980"/>
<evidence type="ECO:0000313" key="2">
    <source>
        <dbReference type="Proteomes" id="UP000237351"/>
    </source>
</evidence>
<sequence>MEALDPFFEYYQRELRYLRNSGARFAREFPKIAKRLDLGTTESSDPHVERLLESFAFLTARLQRTIDDDFPQITNALLGALYPQFTEPMPSLTIAKFDTAAEVGKLTAPYIVPQGTGLYTFSSNDEICNFKTCYETQLVPINVVAVDVVSTRAVDLSHVIKSNRALKITLQSFAGSFKKVGVESLRFYISGNLVLQNQIFAALFAQDPMVVAQSTQGIRMLPMGSIEQVGFKDNEKLVPTSHKHHAGHRLLFEYFHFPEKFLFFDILNLNQDFEEDTLDIYISLATTVPLKQGDVGINNFLLGCTPIINLFPKISEPIKLDHRIAEYRLVGDQRLENSTEIHSILKVNAALEEVDSTKEFLPYFGFNHQYPDREDRSFWHARRIPAINADLEGTDIMLSFVDFDFNPKLPANDVIYAHLMCTNRGLAHQIPSGGILQPEVAVPASSIYCLERPTVQSYPPMEGKTQWQLISNLCLNHLSLSNESESLQALKEIVRLYSNLKNVNDRPEIESLSKLETSLITHRISMDAWRGFVQGTKISLTFDQIGDKETNALLFSSVMNHFFSLFATLNSFTQLEIKSTKLTETWKLWQPLAGNKKLL</sequence>
<dbReference type="InterPro" id="IPR010272">
    <property type="entry name" value="T6SS_TssF"/>
</dbReference>
<dbReference type="Pfam" id="PF05947">
    <property type="entry name" value="T6SS_TssF"/>
    <property type="match status" value="1"/>
</dbReference>
<dbReference type="NCBIfam" id="TIGR03359">
    <property type="entry name" value="VI_chp_6"/>
    <property type="match status" value="1"/>
</dbReference>
<name>A0A1W6N4B3_9PROT</name>
<reference evidence="1 2" key="1">
    <citation type="submission" date="2014-06" db="EMBL/GenBank/DDBJ databases">
        <title>The genome of the endonuclear symbiont Nucleicultrix amoebiphila.</title>
        <authorList>
            <person name="Schulz F."/>
            <person name="Horn M."/>
        </authorList>
    </citation>
    <scope>NUCLEOTIDE SEQUENCE [LARGE SCALE GENOMIC DNA]</scope>
    <source>
        <strain evidence="1 2">FS5</strain>
    </source>
</reference>
<dbReference type="OrthoDB" id="9763676at2"/>
<evidence type="ECO:0008006" key="3">
    <source>
        <dbReference type="Google" id="ProtNLM"/>
    </source>
</evidence>